<comment type="caution">
    <text evidence="2">The sequence shown here is derived from an EMBL/GenBank/DDBJ whole genome shotgun (WGS) entry which is preliminary data.</text>
</comment>
<proteinExistence type="predicted"/>
<reference evidence="2 3" key="1">
    <citation type="submission" date="2019-08" db="EMBL/GenBank/DDBJ databases">
        <title>Whole genome of Aphis craccivora.</title>
        <authorList>
            <person name="Voronova N.V."/>
            <person name="Shulinski R.S."/>
            <person name="Bandarenka Y.V."/>
            <person name="Zhorov D.G."/>
            <person name="Warner D."/>
        </authorList>
    </citation>
    <scope>NUCLEOTIDE SEQUENCE [LARGE SCALE GENOMIC DNA]</scope>
    <source>
        <strain evidence="2">180601</strain>
        <tissue evidence="2">Whole Body</tissue>
    </source>
</reference>
<evidence type="ECO:0000313" key="2">
    <source>
        <dbReference type="EMBL" id="KAF0756837.1"/>
    </source>
</evidence>
<feature type="region of interest" description="Disordered" evidence="1">
    <location>
        <begin position="1"/>
        <end position="30"/>
    </location>
</feature>
<keyword evidence="3" id="KW-1185">Reference proteome</keyword>
<feature type="compositionally biased region" description="Basic residues" evidence="1">
    <location>
        <begin position="1"/>
        <end position="18"/>
    </location>
</feature>
<protein>
    <submittedName>
        <fullName evidence="2">Uncharacterized protein</fullName>
    </submittedName>
</protein>
<dbReference type="EMBL" id="VUJU01003747">
    <property type="protein sequence ID" value="KAF0756837.1"/>
    <property type="molecule type" value="Genomic_DNA"/>
</dbReference>
<sequence length="78" mass="9230">MWRNVRLKADKRRRRSRRSSYPPRELRGSSPTQKLVRLIARVSRLIIERVVIPRQGGLAGEIAVFVRHDRIKDRLKMA</sequence>
<name>A0A6G0YJB6_APHCR</name>
<gene>
    <name evidence="2" type="ORF">FWK35_00005275</name>
</gene>
<evidence type="ECO:0000313" key="3">
    <source>
        <dbReference type="Proteomes" id="UP000478052"/>
    </source>
</evidence>
<evidence type="ECO:0000256" key="1">
    <source>
        <dbReference type="SAM" id="MobiDB-lite"/>
    </source>
</evidence>
<dbReference type="Proteomes" id="UP000478052">
    <property type="component" value="Unassembled WGS sequence"/>
</dbReference>
<accession>A0A6G0YJB6</accession>
<organism evidence="2 3">
    <name type="scientific">Aphis craccivora</name>
    <name type="common">Cowpea aphid</name>
    <dbReference type="NCBI Taxonomy" id="307492"/>
    <lineage>
        <taxon>Eukaryota</taxon>
        <taxon>Metazoa</taxon>
        <taxon>Ecdysozoa</taxon>
        <taxon>Arthropoda</taxon>
        <taxon>Hexapoda</taxon>
        <taxon>Insecta</taxon>
        <taxon>Pterygota</taxon>
        <taxon>Neoptera</taxon>
        <taxon>Paraneoptera</taxon>
        <taxon>Hemiptera</taxon>
        <taxon>Sternorrhyncha</taxon>
        <taxon>Aphidomorpha</taxon>
        <taxon>Aphidoidea</taxon>
        <taxon>Aphididae</taxon>
        <taxon>Aphidini</taxon>
        <taxon>Aphis</taxon>
        <taxon>Aphis</taxon>
    </lineage>
</organism>
<dbReference type="AlphaFoldDB" id="A0A6G0YJB6"/>